<dbReference type="Pfam" id="PF06527">
    <property type="entry name" value="TniQ"/>
    <property type="match status" value="1"/>
</dbReference>
<dbReference type="Proteomes" id="UP000588098">
    <property type="component" value="Unassembled WGS sequence"/>
</dbReference>
<feature type="domain" description="TniQ" evidence="1">
    <location>
        <begin position="6"/>
        <end position="159"/>
    </location>
</feature>
<dbReference type="AlphaFoldDB" id="A0A7W9Q8S1"/>
<dbReference type="RefSeq" id="WP_184572352.1">
    <property type="nucleotide sequence ID" value="NZ_JACHJL010000005.1"/>
</dbReference>
<name>A0A7W9Q8S1_9ACTN</name>
<gene>
    <name evidence="2" type="ORF">FHS42_002772</name>
</gene>
<evidence type="ECO:0000313" key="2">
    <source>
        <dbReference type="EMBL" id="MBB5935710.1"/>
    </source>
</evidence>
<keyword evidence="3" id="KW-1185">Reference proteome</keyword>
<evidence type="ECO:0000313" key="3">
    <source>
        <dbReference type="Proteomes" id="UP000588098"/>
    </source>
</evidence>
<proteinExistence type="predicted"/>
<sequence>MPPPLPRSLDPLPGEGLPGYLLRLAHRLDLSPADLARRTGLLPAGRDSLFHLRHHLLIDPPPDDLAAFADATRLTHEEADARTLRGLRDHYPPLARSLEQAPGTGRRRIDGWLFTGFSRFCPKCLAGDGSPIQQAHGGPWKKEWHLAVVFACPEHECFLQHQCPTCHRPDRRLADPLVIRPGARHLHPTQCRFPAPDSGRGMHGRPCGARIELAGNPIRPSPRLLDVQRDLLDELDPNLPQALTAESLTDLRLVTGFIAAAWPQSRHLLDSDLVDPVNAYFQANKENHPGKLRGHHVKSLDKAPRDAVVFGALIGIADELLFADNVQQRITGLFDAAFHTRESRTSWARFFAHHERTCSTRMRDIMRSLISAYPGIIGRRIAPFRGSGMGFAPHQIPAFLEQDWYERFIRPTRFPVDERRVRRTAAAHLVCRAAQCTLREATHILGIPEGSVRDDVNDDAFWTGAKDAPIDFRLAVVELGTHLHEIADQLPDYQRRRDILSDWVLPEETWRKLTSDLPEISGKRPVLDDRKRQVASIFIWTRVTAGEHLFAPRPLEQAQPEQIRQAWAARRPTTWHQLAGRHDPGPHYAALRQLLTEYAGKLAKEIDAGDPLANGAVT</sequence>
<reference evidence="2 3" key="1">
    <citation type="submission" date="2020-08" db="EMBL/GenBank/DDBJ databases">
        <title>Genomic Encyclopedia of Type Strains, Phase III (KMG-III): the genomes of soil and plant-associated and newly described type strains.</title>
        <authorList>
            <person name="Whitman W."/>
        </authorList>
    </citation>
    <scope>NUCLEOTIDE SEQUENCE [LARGE SCALE GENOMIC DNA]</scope>
    <source>
        <strain evidence="2 3">CECT 8305</strain>
    </source>
</reference>
<dbReference type="EMBL" id="JACHJL010000005">
    <property type="protein sequence ID" value="MBB5935710.1"/>
    <property type="molecule type" value="Genomic_DNA"/>
</dbReference>
<protein>
    <recommendedName>
        <fullName evidence="1">TniQ domain-containing protein</fullName>
    </recommendedName>
</protein>
<accession>A0A7W9Q8S1</accession>
<dbReference type="InterPro" id="IPR009492">
    <property type="entry name" value="TniQ"/>
</dbReference>
<organism evidence="2 3">
    <name type="scientific">Streptomyces zagrosensis</name>
    <dbReference type="NCBI Taxonomy" id="1042984"/>
    <lineage>
        <taxon>Bacteria</taxon>
        <taxon>Bacillati</taxon>
        <taxon>Actinomycetota</taxon>
        <taxon>Actinomycetes</taxon>
        <taxon>Kitasatosporales</taxon>
        <taxon>Streptomycetaceae</taxon>
        <taxon>Streptomyces</taxon>
    </lineage>
</organism>
<comment type="caution">
    <text evidence="2">The sequence shown here is derived from an EMBL/GenBank/DDBJ whole genome shotgun (WGS) entry which is preliminary data.</text>
</comment>
<evidence type="ECO:0000259" key="1">
    <source>
        <dbReference type="Pfam" id="PF06527"/>
    </source>
</evidence>